<comment type="caution">
    <text evidence="1">The sequence shown here is derived from an EMBL/GenBank/DDBJ whole genome shotgun (WGS) entry which is preliminary data.</text>
</comment>
<dbReference type="STRING" id="1802117.A3J54_03310"/>
<sequence>MIALCVVCFVVFGALYIYGINKTAVHTFGILADNKRLVDVEAELRALETERAHLAVGPWLEARAWQYELGMGGKVHVLSRDTFVARAE</sequence>
<evidence type="ECO:0000313" key="2">
    <source>
        <dbReference type="Proteomes" id="UP000176576"/>
    </source>
</evidence>
<proteinExistence type="predicted"/>
<evidence type="ECO:0008006" key="3">
    <source>
        <dbReference type="Google" id="ProtNLM"/>
    </source>
</evidence>
<evidence type="ECO:0000313" key="1">
    <source>
        <dbReference type="EMBL" id="OGZ45045.1"/>
    </source>
</evidence>
<dbReference type="EMBL" id="MHNN01000025">
    <property type="protein sequence ID" value="OGZ45045.1"/>
    <property type="molecule type" value="Genomic_DNA"/>
</dbReference>
<dbReference type="AlphaFoldDB" id="A0A1G2G474"/>
<accession>A0A1G2G474</accession>
<reference evidence="1 2" key="1">
    <citation type="journal article" date="2016" name="Nat. Commun.">
        <title>Thousands of microbial genomes shed light on interconnected biogeochemical processes in an aquifer system.</title>
        <authorList>
            <person name="Anantharaman K."/>
            <person name="Brown C.T."/>
            <person name="Hug L.A."/>
            <person name="Sharon I."/>
            <person name="Castelle C.J."/>
            <person name="Probst A.J."/>
            <person name="Thomas B.C."/>
            <person name="Singh A."/>
            <person name="Wilkins M.J."/>
            <person name="Karaoz U."/>
            <person name="Brodie E.L."/>
            <person name="Williams K.H."/>
            <person name="Hubbard S.S."/>
            <person name="Banfield J.F."/>
        </authorList>
    </citation>
    <scope>NUCLEOTIDE SEQUENCE [LARGE SCALE GENOMIC DNA]</scope>
</reference>
<name>A0A1G2G474_9BACT</name>
<organism evidence="1 2">
    <name type="scientific">Candidatus Ryanbacteria bacterium RIFCSPHIGHO2_02_FULL_45_13b</name>
    <dbReference type="NCBI Taxonomy" id="1802117"/>
    <lineage>
        <taxon>Bacteria</taxon>
        <taxon>Candidatus Ryaniibacteriota</taxon>
    </lineage>
</organism>
<gene>
    <name evidence="1" type="ORF">A3J54_03310</name>
</gene>
<protein>
    <recommendedName>
        <fullName evidence="3">Cell division protein FtsL</fullName>
    </recommendedName>
</protein>
<dbReference type="Proteomes" id="UP000176576">
    <property type="component" value="Unassembled WGS sequence"/>
</dbReference>